<dbReference type="FunCoup" id="H3BDU8">
    <property type="interactions" value="488"/>
</dbReference>
<dbReference type="InterPro" id="IPR004087">
    <property type="entry name" value="KH_dom"/>
</dbReference>
<dbReference type="Gene3D" id="2.40.50.90">
    <property type="match status" value="1"/>
</dbReference>
<dbReference type="InterPro" id="IPR035437">
    <property type="entry name" value="SNase_OB-fold_sf"/>
</dbReference>
<dbReference type="GO" id="GO:0034587">
    <property type="term" value="P:piRNA processing"/>
    <property type="evidence" value="ECO:0007669"/>
    <property type="project" value="TreeGrafter"/>
</dbReference>
<proteinExistence type="predicted"/>
<dbReference type="STRING" id="7897.ENSLACP00000020069"/>
<dbReference type="Ensembl" id="ENSLACT00000020207.1">
    <property type="protein sequence ID" value="ENSLACP00000020069.1"/>
    <property type="gene ID" value="ENSLACG00000017639.1"/>
</dbReference>
<dbReference type="Pfam" id="PF00567">
    <property type="entry name" value="TUDOR"/>
    <property type="match status" value="1"/>
</dbReference>
<dbReference type="PANTHER" id="PTHR22948">
    <property type="entry name" value="TUDOR DOMAIN CONTAINING PROTEIN"/>
    <property type="match status" value="1"/>
</dbReference>
<organism evidence="4 5">
    <name type="scientific">Latimeria chalumnae</name>
    <name type="common">Coelacanth</name>
    <dbReference type="NCBI Taxonomy" id="7897"/>
    <lineage>
        <taxon>Eukaryota</taxon>
        <taxon>Metazoa</taxon>
        <taxon>Chordata</taxon>
        <taxon>Craniata</taxon>
        <taxon>Vertebrata</taxon>
        <taxon>Euteleostomi</taxon>
        <taxon>Coelacanthiformes</taxon>
        <taxon>Coelacanthidae</taxon>
        <taxon>Latimeria</taxon>
    </lineage>
</organism>
<keyword evidence="2" id="KW-0812">Transmembrane</keyword>
<keyword evidence="2" id="KW-0472">Membrane</keyword>
<dbReference type="HOGENOM" id="CLU_023629_1_0_1"/>
<keyword evidence="5" id="KW-1185">Reference proteome</keyword>
<dbReference type="GO" id="GO:0003723">
    <property type="term" value="F:RNA binding"/>
    <property type="evidence" value="ECO:0007669"/>
    <property type="project" value="UniProtKB-UniRule"/>
</dbReference>
<dbReference type="AlphaFoldDB" id="H3BDU8"/>
<dbReference type="PANTHER" id="PTHR22948:SF18">
    <property type="entry name" value="TUDOR AND KH DOMAIN-CONTAINING PROTEIN"/>
    <property type="match status" value="1"/>
</dbReference>
<dbReference type="eggNOG" id="KOG2279">
    <property type="taxonomic scope" value="Eukaryota"/>
</dbReference>
<evidence type="ECO:0000313" key="5">
    <source>
        <dbReference type="Proteomes" id="UP000008672"/>
    </source>
</evidence>
<dbReference type="GeneTree" id="ENSGT00940000159364"/>
<accession>H3BDU8</accession>
<dbReference type="InterPro" id="IPR004088">
    <property type="entry name" value="KH_dom_type_1"/>
</dbReference>
<dbReference type="Gene3D" id="3.30.1370.10">
    <property type="entry name" value="K Homology domain, type 1"/>
    <property type="match status" value="2"/>
</dbReference>
<dbReference type="Bgee" id="ENSLACG00000017639">
    <property type="expression patterns" value="Expressed in muscle tissue and 2 other cell types or tissues"/>
</dbReference>
<dbReference type="InParanoid" id="H3BDU8"/>
<gene>
    <name evidence="4" type="primary">TDRKH</name>
</gene>
<dbReference type="GO" id="GO:0043186">
    <property type="term" value="C:P granule"/>
    <property type="evidence" value="ECO:0007669"/>
    <property type="project" value="TreeGrafter"/>
</dbReference>
<sequence length="417" mass="46906">MSVAAEGSWNSLTTLQKVALGLGIPASATVLYILYRRYRETRDSRLTFLGEDEIEVEMKVPRQVVKSIIGRQGAIIKQLRRETGACIDIEAQESEGEESEPDRVLLIRGAPVQVCRAKMAIHQILTDSVQILEHFHVPQQSVGRIIGRGGEVIRAICRESGAKVACEKETGDHRLALERLITLTGTKKEVEVAKKLILEKVEQEREFRQKIIQSAASRRQMKKPLGVRKEDIVSEGEENLCVESIDVAAETPCEQKTVTESPQVEMSLDIVVQFQLHKSKPEWSRSLFLKKKKKKKTFQSIFSIPSPDLSFQPDEHLEVYVSASENPNHFWIQILGARSLQLDKLITEMSRYYEASSQSDKLASVQVGDIVAAPFAHDSSWYRARVLGFLEDGLVDLYYVDFGDNGVAPLEKLGCLR</sequence>
<dbReference type="InterPro" id="IPR036612">
    <property type="entry name" value="KH_dom_type_1_sf"/>
</dbReference>
<dbReference type="Proteomes" id="UP000008672">
    <property type="component" value="Unassembled WGS sequence"/>
</dbReference>
<dbReference type="InterPro" id="IPR047381">
    <property type="entry name" value="KH-I_TDRKH_rpt2"/>
</dbReference>
<evidence type="ECO:0000256" key="2">
    <source>
        <dbReference type="SAM" id="Phobius"/>
    </source>
</evidence>
<dbReference type="SMART" id="SM00322">
    <property type="entry name" value="KH"/>
    <property type="match status" value="2"/>
</dbReference>
<feature type="domain" description="Tudor" evidence="3">
    <location>
        <begin position="364"/>
        <end position="417"/>
    </location>
</feature>
<reference evidence="5" key="1">
    <citation type="submission" date="2011-08" db="EMBL/GenBank/DDBJ databases">
        <title>The draft genome of Latimeria chalumnae.</title>
        <authorList>
            <person name="Di Palma F."/>
            <person name="Alfoldi J."/>
            <person name="Johnson J."/>
            <person name="Berlin A."/>
            <person name="Gnerre S."/>
            <person name="Jaffe D."/>
            <person name="MacCallum I."/>
            <person name="Young S."/>
            <person name="Walker B.J."/>
            <person name="Lander E."/>
            <person name="Lindblad-Toh K."/>
        </authorList>
    </citation>
    <scope>NUCLEOTIDE SEQUENCE [LARGE SCALE GENOMIC DNA]</scope>
    <source>
        <strain evidence="5">Wild caught</strain>
    </source>
</reference>
<dbReference type="InterPro" id="IPR047382">
    <property type="entry name" value="KH-I_TDRKH_rpt1"/>
</dbReference>
<keyword evidence="2" id="KW-1133">Transmembrane helix</keyword>
<name>H3BDU8_LATCH</name>
<dbReference type="Pfam" id="PF00013">
    <property type="entry name" value="KH_1"/>
    <property type="match status" value="2"/>
</dbReference>
<dbReference type="PROSITE" id="PS50084">
    <property type="entry name" value="KH_TYPE_1"/>
    <property type="match status" value="2"/>
</dbReference>
<dbReference type="GO" id="GO:0005739">
    <property type="term" value="C:mitochondrion"/>
    <property type="evidence" value="ECO:0007669"/>
    <property type="project" value="UniProtKB-ARBA"/>
</dbReference>
<reference evidence="4" key="2">
    <citation type="submission" date="2025-08" db="UniProtKB">
        <authorList>
            <consortium name="Ensembl"/>
        </authorList>
    </citation>
    <scope>IDENTIFICATION</scope>
</reference>
<feature type="transmembrane region" description="Helical" evidence="2">
    <location>
        <begin position="18"/>
        <end position="35"/>
    </location>
</feature>
<dbReference type="GO" id="GO:0007283">
    <property type="term" value="P:spermatogenesis"/>
    <property type="evidence" value="ECO:0007669"/>
    <property type="project" value="TreeGrafter"/>
</dbReference>
<dbReference type="SUPFAM" id="SSF63748">
    <property type="entry name" value="Tudor/PWWP/MBT"/>
    <property type="match status" value="1"/>
</dbReference>
<dbReference type="PROSITE" id="PS50304">
    <property type="entry name" value="TUDOR"/>
    <property type="match status" value="1"/>
</dbReference>
<dbReference type="CDD" id="cd22429">
    <property type="entry name" value="KH-I_TDRKH_rpt2"/>
    <property type="match status" value="1"/>
</dbReference>
<keyword evidence="1" id="KW-0694">RNA-binding</keyword>
<evidence type="ECO:0000256" key="1">
    <source>
        <dbReference type="PROSITE-ProRule" id="PRU00117"/>
    </source>
</evidence>
<dbReference type="EMBL" id="AFYH01036410">
    <property type="status" value="NOT_ANNOTATED_CDS"/>
    <property type="molecule type" value="Genomic_DNA"/>
</dbReference>
<dbReference type="CDD" id="cd22428">
    <property type="entry name" value="KH-I_TDRKH_rpt1"/>
    <property type="match status" value="1"/>
</dbReference>
<dbReference type="SUPFAM" id="SSF54791">
    <property type="entry name" value="Eukaryotic type KH-domain (KH-domain type I)"/>
    <property type="match status" value="2"/>
</dbReference>
<protein>
    <submittedName>
        <fullName evidence="4">Tudor and KH domain containing</fullName>
    </submittedName>
</protein>
<dbReference type="GO" id="GO:0030719">
    <property type="term" value="P:P granule organization"/>
    <property type="evidence" value="ECO:0007669"/>
    <property type="project" value="TreeGrafter"/>
</dbReference>
<dbReference type="InterPro" id="IPR050621">
    <property type="entry name" value="Tudor_domain_containing"/>
</dbReference>
<reference evidence="4" key="3">
    <citation type="submission" date="2025-09" db="UniProtKB">
        <authorList>
            <consortium name="Ensembl"/>
        </authorList>
    </citation>
    <scope>IDENTIFICATION</scope>
</reference>
<evidence type="ECO:0000313" key="4">
    <source>
        <dbReference type="Ensembl" id="ENSLACP00000020069.1"/>
    </source>
</evidence>
<dbReference type="OMA" id="XRGGETI"/>
<evidence type="ECO:0000259" key="3">
    <source>
        <dbReference type="PROSITE" id="PS50304"/>
    </source>
</evidence>
<dbReference type="InterPro" id="IPR002999">
    <property type="entry name" value="Tudor"/>
</dbReference>
<dbReference type="EMBL" id="AFYH01036409">
    <property type="status" value="NOT_ANNOTATED_CDS"/>
    <property type="molecule type" value="Genomic_DNA"/>
</dbReference>